<dbReference type="InterPro" id="IPR029428">
    <property type="entry name" value="MCRIP"/>
</dbReference>
<evidence type="ECO:0000256" key="6">
    <source>
        <dbReference type="SAM" id="MobiDB-lite"/>
    </source>
</evidence>
<evidence type="ECO:0000256" key="3">
    <source>
        <dbReference type="ARBA" id="ARBA00010821"/>
    </source>
</evidence>
<accession>A0A0N8K1W4</accession>
<proteinExistence type="inferred from homology"/>
<evidence type="ECO:0000256" key="5">
    <source>
        <dbReference type="ARBA" id="ARBA00023242"/>
    </source>
</evidence>
<gene>
    <name evidence="7" type="ORF">Z043_104624</name>
</gene>
<name>A0A0N8K1W4_SCLFO</name>
<dbReference type="AlphaFoldDB" id="A0A0N8K1W4"/>
<sequence length="364" mass="39830">MRSALDDPTKPGPALGDAERVQGLVLDARTMTNAGGPVGGRHCGARPCQTTSTLLLFPDVTGVHERRGKENEPGPPPAAPANVRLSLGKPSPKQQHLANEKSPRSRWCATAPPADEAQGPPTERPHPRVRLFPRVTLERRTAATPHHLHSLCAESSGAAPGRVLLLLKPRMTLTSSGNAQDALVSQRSAGCVEFEWVYTRCSGFLPPCGDPEMNWYPAVSVPLPVQCQVVPEQALHHRDPDKDKRFMKAISDSLLLGSPVPRSSQAPKLVFNRLNGKRYHGAPSQGVDSQPEGFTEAHEENVRFVYEAWQQVEQRLGNCSQLEGGQGPVQYSEKTPNPDMKNFVPIDLDEWWAQRFLANIANLS</sequence>
<feature type="compositionally biased region" description="Basic and acidic residues" evidence="6">
    <location>
        <begin position="62"/>
        <end position="72"/>
    </location>
</feature>
<evidence type="ECO:0000313" key="7">
    <source>
        <dbReference type="EMBL" id="KPP76065.1"/>
    </source>
</evidence>
<feature type="region of interest" description="Disordered" evidence="6">
    <location>
        <begin position="59"/>
        <end position="131"/>
    </location>
</feature>
<evidence type="ECO:0000256" key="4">
    <source>
        <dbReference type="ARBA" id="ARBA00022490"/>
    </source>
</evidence>
<organism evidence="7 8">
    <name type="scientific">Scleropages formosus</name>
    <name type="common">Asian bonytongue</name>
    <name type="synonym">Osteoglossum formosum</name>
    <dbReference type="NCBI Taxonomy" id="113540"/>
    <lineage>
        <taxon>Eukaryota</taxon>
        <taxon>Metazoa</taxon>
        <taxon>Chordata</taxon>
        <taxon>Craniata</taxon>
        <taxon>Vertebrata</taxon>
        <taxon>Euteleostomi</taxon>
        <taxon>Actinopterygii</taxon>
        <taxon>Neopterygii</taxon>
        <taxon>Teleostei</taxon>
        <taxon>Osteoglossocephala</taxon>
        <taxon>Osteoglossomorpha</taxon>
        <taxon>Osteoglossiformes</taxon>
        <taxon>Osteoglossidae</taxon>
        <taxon>Scleropages</taxon>
    </lineage>
</organism>
<comment type="similarity">
    <text evidence="3">Belongs to the MCRIP family.</text>
</comment>
<dbReference type="EMBL" id="JARO02001236">
    <property type="protein sequence ID" value="KPP76065.1"/>
    <property type="molecule type" value="Genomic_DNA"/>
</dbReference>
<dbReference type="GO" id="GO:0010494">
    <property type="term" value="C:cytoplasmic stress granule"/>
    <property type="evidence" value="ECO:0007669"/>
    <property type="project" value="UniProtKB-SubCell"/>
</dbReference>
<dbReference type="GO" id="GO:0005634">
    <property type="term" value="C:nucleus"/>
    <property type="evidence" value="ECO:0007669"/>
    <property type="project" value="UniProtKB-SubCell"/>
</dbReference>
<dbReference type="Proteomes" id="UP000034805">
    <property type="component" value="Unassembled WGS sequence"/>
</dbReference>
<keyword evidence="5" id="KW-0539">Nucleus</keyword>
<reference evidence="7 8" key="1">
    <citation type="submission" date="2015-08" db="EMBL/GenBank/DDBJ databases">
        <title>The genome of the Asian arowana (Scleropages formosus).</title>
        <authorList>
            <person name="Tan M.H."/>
            <person name="Gan H.M."/>
            <person name="Croft L.J."/>
            <person name="Austin C.M."/>
        </authorList>
    </citation>
    <scope>NUCLEOTIDE SEQUENCE [LARGE SCALE GENOMIC DNA]</scope>
    <source>
        <strain evidence="7">Aro1</strain>
    </source>
</reference>
<dbReference type="Pfam" id="PF14799">
    <property type="entry name" value="FAM195"/>
    <property type="match status" value="1"/>
</dbReference>
<protein>
    <submittedName>
        <fullName evidence="7">Protein FAM195A-like</fullName>
    </submittedName>
</protein>
<comment type="subcellular location">
    <subcellularLocation>
        <location evidence="2">Cytoplasm</location>
        <location evidence="2">Stress granule</location>
    </subcellularLocation>
    <subcellularLocation>
        <location evidence="1">Nucleus</location>
    </subcellularLocation>
</comment>
<keyword evidence="4" id="KW-0963">Cytoplasm</keyword>
<comment type="caution">
    <text evidence="7">The sequence shown here is derived from an EMBL/GenBank/DDBJ whole genome shotgun (WGS) entry which is preliminary data.</text>
</comment>
<evidence type="ECO:0000256" key="2">
    <source>
        <dbReference type="ARBA" id="ARBA00004210"/>
    </source>
</evidence>
<evidence type="ECO:0000313" key="8">
    <source>
        <dbReference type="Proteomes" id="UP000034805"/>
    </source>
</evidence>
<evidence type="ECO:0000256" key="1">
    <source>
        <dbReference type="ARBA" id="ARBA00004123"/>
    </source>
</evidence>